<dbReference type="OrthoDB" id="4624at2"/>
<reference evidence="2 3" key="1">
    <citation type="submission" date="2016-10" db="EMBL/GenBank/DDBJ databases">
        <authorList>
            <person name="de Groot N.N."/>
        </authorList>
    </citation>
    <scope>NUCLEOTIDE SEQUENCE [LARGE SCALE GENOMIC DNA]</scope>
    <source>
        <strain evidence="2 3">Calf135</strain>
    </source>
</reference>
<evidence type="ECO:0000313" key="2">
    <source>
        <dbReference type="EMBL" id="SEN54504.1"/>
    </source>
</evidence>
<feature type="transmembrane region" description="Helical" evidence="1">
    <location>
        <begin position="146"/>
        <end position="167"/>
    </location>
</feature>
<proteinExistence type="predicted"/>
<evidence type="ECO:0000256" key="1">
    <source>
        <dbReference type="SAM" id="Phobius"/>
    </source>
</evidence>
<keyword evidence="1" id="KW-0472">Membrane</keyword>
<dbReference type="Pfam" id="PF12822">
    <property type="entry name" value="ECF_trnsprt"/>
    <property type="match status" value="1"/>
</dbReference>
<feature type="transmembrane region" description="Helical" evidence="1">
    <location>
        <begin position="50"/>
        <end position="77"/>
    </location>
</feature>
<dbReference type="EMBL" id="FODF01000005">
    <property type="protein sequence ID" value="SEN54504.1"/>
    <property type="molecule type" value="Genomic_DNA"/>
</dbReference>
<dbReference type="InterPro" id="IPR024529">
    <property type="entry name" value="ECF_trnsprt_substrate-spec"/>
</dbReference>
<dbReference type="STRING" id="215200.SAMN05216454_105110"/>
<feature type="transmembrane region" description="Helical" evidence="1">
    <location>
        <begin position="112"/>
        <end position="134"/>
    </location>
</feature>
<evidence type="ECO:0000313" key="3">
    <source>
        <dbReference type="Proteomes" id="UP000199512"/>
    </source>
</evidence>
<dbReference type="RefSeq" id="WP_091975181.1">
    <property type="nucleotide sequence ID" value="NZ_CAUWDX010000001.1"/>
</dbReference>
<name>A0A1H8HEW5_9FIRM</name>
<keyword evidence="3" id="KW-1185">Reference proteome</keyword>
<dbReference type="AlphaFoldDB" id="A0A1H8HEW5"/>
<dbReference type="InterPro" id="IPR030949">
    <property type="entry name" value="ECF_S_folate_fam"/>
</dbReference>
<dbReference type="NCBIfam" id="TIGR04518">
    <property type="entry name" value="ECF_S_folT_fam"/>
    <property type="match status" value="1"/>
</dbReference>
<accession>A0A1H8HEW5</accession>
<keyword evidence="1" id="KW-0812">Transmembrane</keyword>
<keyword evidence="1" id="KW-1133">Transmembrane helix</keyword>
<feature type="transmembrane region" description="Helical" evidence="1">
    <location>
        <begin position="20"/>
        <end position="38"/>
    </location>
</feature>
<sequence length="179" mass="19731">MKEKFSLKGANIRDVRTLTGSALLIALAVIIDFFRLVISNLLEISFEFVAYAVAGILYGPIIGGMVGGISDVIQYVIRPSGPFFPGFTLNAILSGFIFGLFLYNRKITVKRVALAVLVEGLVVTLLLTPLWLSIMYGAKIFALPRIIKFVAMFPLRVALIYGAGKVLEKQRLTRKFKSV</sequence>
<dbReference type="GO" id="GO:0022857">
    <property type="term" value="F:transmembrane transporter activity"/>
    <property type="evidence" value="ECO:0007669"/>
    <property type="project" value="InterPro"/>
</dbReference>
<feature type="transmembrane region" description="Helical" evidence="1">
    <location>
        <begin position="83"/>
        <end position="103"/>
    </location>
</feature>
<protein>
    <submittedName>
        <fullName evidence="2">ECF transporter S component, folate family</fullName>
    </submittedName>
</protein>
<gene>
    <name evidence="2" type="ORF">SAMN05216454_105110</name>
</gene>
<organism evidence="2 3">
    <name type="scientific">Peptostreptococcus russellii</name>
    <dbReference type="NCBI Taxonomy" id="215200"/>
    <lineage>
        <taxon>Bacteria</taxon>
        <taxon>Bacillati</taxon>
        <taxon>Bacillota</taxon>
        <taxon>Clostridia</taxon>
        <taxon>Peptostreptococcales</taxon>
        <taxon>Peptostreptococcaceae</taxon>
        <taxon>Peptostreptococcus</taxon>
    </lineage>
</organism>
<dbReference type="Gene3D" id="1.10.1760.20">
    <property type="match status" value="1"/>
</dbReference>
<dbReference type="Proteomes" id="UP000199512">
    <property type="component" value="Unassembled WGS sequence"/>
</dbReference>